<protein>
    <submittedName>
        <fullName evidence="2">Uncharacterized protein</fullName>
    </submittedName>
</protein>
<comment type="caution">
    <text evidence="2">The sequence shown here is derived from an EMBL/GenBank/DDBJ whole genome shotgun (WGS) entry which is preliminary data.</text>
</comment>
<proteinExistence type="predicted"/>
<evidence type="ECO:0000313" key="3">
    <source>
        <dbReference type="Proteomes" id="UP000801492"/>
    </source>
</evidence>
<dbReference type="OrthoDB" id="7925769at2759"/>
<feature type="signal peptide" evidence="1">
    <location>
        <begin position="1"/>
        <end position="23"/>
    </location>
</feature>
<evidence type="ECO:0000256" key="1">
    <source>
        <dbReference type="SAM" id="SignalP"/>
    </source>
</evidence>
<dbReference type="EMBL" id="VTPC01084750">
    <property type="protein sequence ID" value="KAF2887180.1"/>
    <property type="molecule type" value="Genomic_DNA"/>
</dbReference>
<feature type="non-terminal residue" evidence="2">
    <location>
        <position position="1"/>
    </location>
</feature>
<gene>
    <name evidence="2" type="ORF">ILUMI_18993</name>
</gene>
<dbReference type="Proteomes" id="UP000801492">
    <property type="component" value="Unassembled WGS sequence"/>
</dbReference>
<reference evidence="2" key="1">
    <citation type="submission" date="2019-08" db="EMBL/GenBank/DDBJ databases">
        <title>The genome of the North American firefly Photinus pyralis.</title>
        <authorList>
            <consortium name="Photinus pyralis genome working group"/>
            <person name="Fallon T.R."/>
            <person name="Sander Lower S.E."/>
            <person name="Weng J.-K."/>
        </authorList>
    </citation>
    <scope>NUCLEOTIDE SEQUENCE</scope>
    <source>
        <strain evidence="2">TRF0915ILg1</strain>
        <tissue evidence="2">Whole body</tissue>
    </source>
</reference>
<organism evidence="2 3">
    <name type="scientific">Ignelater luminosus</name>
    <name type="common">Cucubano</name>
    <name type="synonym">Pyrophorus luminosus</name>
    <dbReference type="NCBI Taxonomy" id="2038154"/>
    <lineage>
        <taxon>Eukaryota</taxon>
        <taxon>Metazoa</taxon>
        <taxon>Ecdysozoa</taxon>
        <taxon>Arthropoda</taxon>
        <taxon>Hexapoda</taxon>
        <taxon>Insecta</taxon>
        <taxon>Pterygota</taxon>
        <taxon>Neoptera</taxon>
        <taxon>Endopterygota</taxon>
        <taxon>Coleoptera</taxon>
        <taxon>Polyphaga</taxon>
        <taxon>Elateriformia</taxon>
        <taxon>Elateroidea</taxon>
        <taxon>Elateridae</taxon>
        <taxon>Agrypninae</taxon>
        <taxon>Pyrophorini</taxon>
        <taxon>Ignelater</taxon>
    </lineage>
</organism>
<accession>A0A8K0CH49</accession>
<name>A0A8K0CH49_IGNLU</name>
<dbReference type="AlphaFoldDB" id="A0A8K0CH49"/>
<keyword evidence="3" id="KW-1185">Reference proteome</keyword>
<evidence type="ECO:0000313" key="2">
    <source>
        <dbReference type="EMBL" id="KAF2887180.1"/>
    </source>
</evidence>
<keyword evidence="1" id="KW-0732">Signal</keyword>
<feature type="chain" id="PRO_5035449753" evidence="1">
    <location>
        <begin position="24"/>
        <end position="136"/>
    </location>
</feature>
<sequence length="136" mass="16337">MMLCLYVTFISIFFNILQCEANAQELNFQFLQDDYIVNPERLELVNYNKNYLKHMKITTFKYNRTTTAFNISAIFRIDTAYEDIQLIFQAYKLASNEYRLFPIRFQTTFCYIYYQDLLGLKSFKGCRSDLKCPLQK</sequence>